<keyword evidence="7" id="KW-1185">Reference proteome</keyword>
<dbReference type="FunFam" id="3.40.50.150:FF:000461">
    <property type="entry name" value="Sarcosine/dimethylglycine N-methyltransferase"/>
    <property type="match status" value="1"/>
</dbReference>
<proteinExistence type="predicted"/>
<dbReference type="GO" id="GO:0032259">
    <property type="term" value="P:methylation"/>
    <property type="evidence" value="ECO:0007669"/>
    <property type="project" value="UniProtKB-KW"/>
</dbReference>
<evidence type="ECO:0000313" key="6">
    <source>
        <dbReference type="EMBL" id="ODS01580.1"/>
    </source>
</evidence>
<evidence type="ECO:0000256" key="4">
    <source>
        <dbReference type="ARBA" id="ARBA00060542"/>
    </source>
</evidence>
<dbReference type="PANTHER" id="PTHR44068:SF11">
    <property type="entry name" value="GERANYL DIPHOSPHATE 2-C-METHYLTRANSFERASE"/>
    <property type="match status" value="1"/>
</dbReference>
<evidence type="ECO:0000313" key="7">
    <source>
        <dbReference type="Proteomes" id="UP000094472"/>
    </source>
</evidence>
<dbReference type="GO" id="GO:0019286">
    <property type="term" value="P:glycine betaine biosynthetic process from glycine"/>
    <property type="evidence" value="ECO:0007669"/>
    <property type="project" value="UniProtKB-ARBA"/>
</dbReference>
<comment type="caution">
    <text evidence="6">The sequence shown here is derived from an EMBL/GenBank/DDBJ whole genome shotgun (WGS) entry which is preliminary data.</text>
</comment>
<evidence type="ECO:0000256" key="1">
    <source>
        <dbReference type="ARBA" id="ARBA00022603"/>
    </source>
</evidence>
<protein>
    <submittedName>
        <fullName evidence="6">Methyltransferase</fullName>
    </submittedName>
</protein>
<comment type="pathway">
    <text evidence="4">Amine and polyamine biosynthesis; betaine biosynthesis via glycine pathway; betaine from glycine: step 3/3.</text>
</comment>
<accession>A0A1E3W765</accession>
<dbReference type="Pfam" id="PF08241">
    <property type="entry name" value="Methyltransf_11"/>
    <property type="match status" value="1"/>
</dbReference>
<dbReference type="STRING" id="1774969.AUC69_06335"/>
<reference evidence="6 7" key="1">
    <citation type="journal article" date="2016" name="Environ. Microbiol.">
        <title>New Methyloceanibacter diversity from North Sea sediments includes methanotroph containing solely the soluble methane monooxygenase.</title>
        <authorList>
            <person name="Vekeman B."/>
            <person name="Kerckhof F.M."/>
            <person name="Cremers G."/>
            <person name="de Vos P."/>
            <person name="Vandamme P."/>
            <person name="Boon N."/>
            <person name="Op den Camp H.J."/>
            <person name="Heylen K."/>
        </authorList>
    </citation>
    <scope>NUCLEOTIDE SEQUENCE [LARGE SCALE GENOMIC DNA]</scope>
    <source>
        <strain evidence="6 7">R-67175</strain>
    </source>
</reference>
<evidence type="ECO:0000256" key="2">
    <source>
        <dbReference type="ARBA" id="ARBA00022679"/>
    </source>
</evidence>
<dbReference type="InterPro" id="IPR050447">
    <property type="entry name" value="Erg6_SMT_methyltransf"/>
</dbReference>
<gene>
    <name evidence="6" type="ORF">AUC69_06335</name>
</gene>
<dbReference type="PANTHER" id="PTHR44068">
    <property type="entry name" value="ZGC:194242"/>
    <property type="match status" value="1"/>
</dbReference>
<evidence type="ECO:0000256" key="3">
    <source>
        <dbReference type="ARBA" id="ARBA00022691"/>
    </source>
</evidence>
<name>A0A1E3W765_9HYPH</name>
<dbReference type="AlphaFoldDB" id="A0A1E3W765"/>
<dbReference type="EMBL" id="LPWF01000005">
    <property type="protein sequence ID" value="ODS01580.1"/>
    <property type="molecule type" value="Genomic_DNA"/>
</dbReference>
<dbReference type="InterPro" id="IPR029063">
    <property type="entry name" value="SAM-dependent_MTases_sf"/>
</dbReference>
<dbReference type="GO" id="GO:0052729">
    <property type="term" value="F:dimethylglycine N-methyltransferase activity"/>
    <property type="evidence" value="ECO:0007669"/>
    <property type="project" value="UniProtKB-ARBA"/>
</dbReference>
<keyword evidence="1 6" id="KW-0489">Methyltransferase</keyword>
<feature type="domain" description="Methyltransferase type 11" evidence="5">
    <location>
        <begin position="68"/>
        <end position="166"/>
    </location>
</feature>
<keyword evidence="3" id="KW-0949">S-adenosyl-L-methionine</keyword>
<dbReference type="CDD" id="cd02440">
    <property type="entry name" value="AdoMet_MTases"/>
    <property type="match status" value="1"/>
</dbReference>
<dbReference type="RefSeq" id="WP_193427392.1">
    <property type="nucleotide sequence ID" value="NZ_LPWF01000005.1"/>
</dbReference>
<dbReference type="Gene3D" id="3.40.50.150">
    <property type="entry name" value="Vaccinia Virus protein VP39"/>
    <property type="match status" value="1"/>
</dbReference>
<sequence length="275" mass="30635">MAQTDQSIALARDYYDSDEADDFYRTIWGGEDIHVGLYDTGPDITAASRRTVERMAGKAGTLKGKHVLDLGSGYGGAARVLAGEYGALVTCLNLSAVENERNRALTREAGLEDHITVVDGSFDSLPFERPQFDLAWSQDAILHAPDRRAVLDEVARVLKPGGDFIFTDPMQADALQDKDALQPIYDRIHLPDLASFGFYRTELSERGFDEIEVEELTGQMRTHYARIGEELDARREELDASDAFVDRMLKGLRHWVSGAENGLLAWGIMHFRKAP</sequence>
<organism evidence="6 7">
    <name type="scientific">Methyloceanibacter superfactus</name>
    <dbReference type="NCBI Taxonomy" id="1774969"/>
    <lineage>
        <taxon>Bacteria</taxon>
        <taxon>Pseudomonadati</taxon>
        <taxon>Pseudomonadota</taxon>
        <taxon>Alphaproteobacteria</taxon>
        <taxon>Hyphomicrobiales</taxon>
        <taxon>Hyphomicrobiaceae</taxon>
        <taxon>Methyloceanibacter</taxon>
    </lineage>
</organism>
<dbReference type="SUPFAM" id="SSF53335">
    <property type="entry name" value="S-adenosyl-L-methionine-dependent methyltransferases"/>
    <property type="match status" value="1"/>
</dbReference>
<dbReference type="Proteomes" id="UP000094472">
    <property type="component" value="Unassembled WGS sequence"/>
</dbReference>
<dbReference type="InterPro" id="IPR013216">
    <property type="entry name" value="Methyltransf_11"/>
</dbReference>
<evidence type="ECO:0000259" key="5">
    <source>
        <dbReference type="Pfam" id="PF08241"/>
    </source>
</evidence>
<keyword evidence="2 6" id="KW-0808">Transferase</keyword>